<reference evidence="1 2" key="1">
    <citation type="journal article" date="2019" name="Nat. Ecol. Evol.">
        <title>Megaphylogeny resolves global patterns of mushroom evolution.</title>
        <authorList>
            <person name="Varga T."/>
            <person name="Krizsan K."/>
            <person name="Foldi C."/>
            <person name="Dima B."/>
            <person name="Sanchez-Garcia M."/>
            <person name="Sanchez-Ramirez S."/>
            <person name="Szollosi G.J."/>
            <person name="Szarkandi J.G."/>
            <person name="Papp V."/>
            <person name="Albert L."/>
            <person name="Andreopoulos W."/>
            <person name="Angelini C."/>
            <person name="Antonin V."/>
            <person name="Barry K.W."/>
            <person name="Bougher N.L."/>
            <person name="Buchanan P."/>
            <person name="Buyck B."/>
            <person name="Bense V."/>
            <person name="Catcheside P."/>
            <person name="Chovatia M."/>
            <person name="Cooper J."/>
            <person name="Damon W."/>
            <person name="Desjardin D."/>
            <person name="Finy P."/>
            <person name="Geml J."/>
            <person name="Haridas S."/>
            <person name="Hughes K."/>
            <person name="Justo A."/>
            <person name="Karasinski D."/>
            <person name="Kautmanova I."/>
            <person name="Kiss B."/>
            <person name="Kocsube S."/>
            <person name="Kotiranta H."/>
            <person name="LaButti K.M."/>
            <person name="Lechner B.E."/>
            <person name="Liimatainen K."/>
            <person name="Lipzen A."/>
            <person name="Lukacs Z."/>
            <person name="Mihaltcheva S."/>
            <person name="Morgado L.N."/>
            <person name="Niskanen T."/>
            <person name="Noordeloos M.E."/>
            <person name="Ohm R.A."/>
            <person name="Ortiz-Santana B."/>
            <person name="Ovrebo C."/>
            <person name="Racz N."/>
            <person name="Riley R."/>
            <person name="Savchenko A."/>
            <person name="Shiryaev A."/>
            <person name="Soop K."/>
            <person name="Spirin V."/>
            <person name="Szebenyi C."/>
            <person name="Tomsovsky M."/>
            <person name="Tulloss R.E."/>
            <person name="Uehling J."/>
            <person name="Grigoriev I.V."/>
            <person name="Vagvolgyi C."/>
            <person name="Papp T."/>
            <person name="Martin F.M."/>
            <person name="Miettinen O."/>
            <person name="Hibbett D.S."/>
            <person name="Nagy L.G."/>
        </authorList>
    </citation>
    <scope>NUCLEOTIDE SEQUENCE [LARGE SCALE GENOMIC DNA]</scope>
    <source>
        <strain evidence="1 2">HHB13444</strain>
    </source>
</reference>
<evidence type="ECO:0000313" key="1">
    <source>
        <dbReference type="EMBL" id="TFK82095.1"/>
    </source>
</evidence>
<dbReference type="Proteomes" id="UP000308197">
    <property type="component" value="Unassembled WGS sequence"/>
</dbReference>
<name>A0A5C3NXH8_9APHY</name>
<evidence type="ECO:0000313" key="2">
    <source>
        <dbReference type="Proteomes" id="UP000308197"/>
    </source>
</evidence>
<dbReference type="EMBL" id="ML211522">
    <property type="protein sequence ID" value="TFK82095.1"/>
    <property type="molecule type" value="Genomic_DNA"/>
</dbReference>
<feature type="non-terminal residue" evidence="1">
    <location>
        <position position="55"/>
    </location>
</feature>
<accession>A0A5C3NXH8</accession>
<dbReference type="AlphaFoldDB" id="A0A5C3NXH8"/>
<gene>
    <name evidence="1" type="ORF">K466DRAFT_463275</name>
</gene>
<dbReference type="STRING" id="1314778.A0A5C3NXH8"/>
<feature type="non-terminal residue" evidence="1">
    <location>
        <position position="1"/>
    </location>
</feature>
<keyword evidence="2" id="KW-1185">Reference proteome</keyword>
<sequence>LELSFDLLDRGIHPTFHVDLLHRHEPNDIVLFPHPDSCYFYDVGVEDDHEWLVDK</sequence>
<proteinExistence type="predicted"/>
<protein>
    <submittedName>
        <fullName evidence="1">Uncharacterized protein</fullName>
    </submittedName>
</protein>
<dbReference type="InParanoid" id="A0A5C3NXH8"/>
<organism evidence="1 2">
    <name type="scientific">Polyporus arcularius HHB13444</name>
    <dbReference type="NCBI Taxonomy" id="1314778"/>
    <lineage>
        <taxon>Eukaryota</taxon>
        <taxon>Fungi</taxon>
        <taxon>Dikarya</taxon>
        <taxon>Basidiomycota</taxon>
        <taxon>Agaricomycotina</taxon>
        <taxon>Agaricomycetes</taxon>
        <taxon>Polyporales</taxon>
        <taxon>Polyporaceae</taxon>
        <taxon>Polyporus</taxon>
    </lineage>
</organism>